<proteinExistence type="predicted"/>
<feature type="transmembrane region" description="Helical" evidence="1">
    <location>
        <begin position="40"/>
        <end position="62"/>
    </location>
</feature>
<keyword evidence="1" id="KW-1133">Transmembrane helix</keyword>
<evidence type="ECO:0000313" key="2">
    <source>
        <dbReference type="EMBL" id="OCB77337.1"/>
    </source>
</evidence>
<dbReference type="OrthoDB" id="674965at2"/>
<gene>
    <name evidence="2" type="ORF">LPBF_04925</name>
</gene>
<protein>
    <submittedName>
        <fullName evidence="2">Uncharacterized protein</fullName>
    </submittedName>
</protein>
<feature type="transmembrane region" description="Helical" evidence="1">
    <location>
        <begin position="6"/>
        <end position="28"/>
    </location>
</feature>
<sequence>MNLTLGFIAFFISIVIPGIIFRRFFFYGEFSKQFNTKDPVLHSVFFSIIPGIVIQIITFISYNLSIGFDASYLDVFTIFRDITSDGTNGTQKATKNFINNELVGFFWYSIGVFVFASFSGWFCSRLIRTLKWDKKYKLFRYNNQWYYIFSGEVLNMKKFEDAHHVSFKSNKGQEQDTLMTYADILVSVSEQNDRKELYTGYVVDYDLKSDDITQLDKIYLIDTHRYKKKEKNIYKKGVESKEVEPKQSRNRLKVPGDIFVLNAKNIVNLNLTYIPSVKKKIEKEKKEAKKQRVFSKIQIGYLIFIVLVILIHFFYKFLNLDQTILSDYFISISFWGKLLVIFFINQLIVLFVPSEGKDKKLRYDFKNIGIRASGLIIWGALLFWFVIKPLLYR</sequence>
<evidence type="ECO:0000256" key="1">
    <source>
        <dbReference type="SAM" id="Phobius"/>
    </source>
</evidence>
<organism evidence="2 3">
    <name type="scientific">Flavobacterium crassostreae</name>
    <dbReference type="NCBI Taxonomy" id="1763534"/>
    <lineage>
        <taxon>Bacteria</taxon>
        <taxon>Pseudomonadati</taxon>
        <taxon>Bacteroidota</taxon>
        <taxon>Flavobacteriia</taxon>
        <taxon>Flavobacteriales</taxon>
        <taxon>Flavobacteriaceae</taxon>
        <taxon>Flavobacterium</taxon>
    </lineage>
</organism>
<dbReference type="AlphaFoldDB" id="A0A1B9E5X2"/>
<dbReference type="RefSeq" id="WP_066333227.1">
    <property type="nucleotide sequence ID" value="NZ_CP017688.1"/>
</dbReference>
<comment type="caution">
    <text evidence="2">The sequence shown here is derived from an EMBL/GenBank/DDBJ whole genome shotgun (WGS) entry which is preliminary data.</text>
</comment>
<keyword evidence="3" id="KW-1185">Reference proteome</keyword>
<dbReference type="EMBL" id="LVEP01000017">
    <property type="protein sequence ID" value="OCB77337.1"/>
    <property type="molecule type" value="Genomic_DNA"/>
</dbReference>
<accession>A0A1B9E5X2</accession>
<dbReference type="Proteomes" id="UP000093510">
    <property type="component" value="Unassembled WGS sequence"/>
</dbReference>
<feature type="transmembrane region" description="Helical" evidence="1">
    <location>
        <begin position="335"/>
        <end position="356"/>
    </location>
</feature>
<reference evidence="2 3" key="1">
    <citation type="submission" date="2016-03" db="EMBL/GenBank/DDBJ databases">
        <authorList>
            <person name="Ploux O."/>
        </authorList>
    </citation>
    <scope>NUCLEOTIDE SEQUENCE [LARGE SCALE GENOMIC DNA]</scope>
    <source>
        <strain evidence="2 3">LPB0076</strain>
    </source>
</reference>
<evidence type="ECO:0000313" key="3">
    <source>
        <dbReference type="Proteomes" id="UP000093510"/>
    </source>
</evidence>
<keyword evidence="1" id="KW-0812">Transmembrane</keyword>
<keyword evidence="1" id="KW-0472">Membrane</keyword>
<feature type="transmembrane region" description="Helical" evidence="1">
    <location>
        <begin position="105"/>
        <end position="127"/>
    </location>
</feature>
<name>A0A1B9E5X2_9FLAO</name>
<feature type="transmembrane region" description="Helical" evidence="1">
    <location>
        <begin position="368"/>
        <end position="387"/>
    </location>
</feature>
<feature type="transmembrane region" description="Helical" evidence="1">
    <location>
        <begin position="293"/>
        <end position="315"/>
    </location>
</feature>